<feature type="non-terminal residue" evidence="1">
    <location>
        <position position="1"/>
    </location>
</feature>
<sequence length="65" mass="7416">YVKDAQPKTYESHVAEGKRQGIYLEMPIAYGEDRDADGKIDGNHAARFRRLRENAKRSGKLIPVE</sequence>
<evidence type="ECO:0000313" key="1">
    <source>
        <dbReference type="EMBL" id="GAF82184.1"/>
    </source>
</evidence>
<gene>
    <name evidence="1" type="ORF">S01H1_18624</name>
</gene>
<protein>
    <submittedName>
        <fullName evidence="1">Uncharacterized protein</fullName>
    </submittedName>
</protein>
<name>X0SMB0_9ZZZZ</name>
<dbReference type="AlphaFoldDB" id="X0SMB0"/>
<accession>X0SMB0</accession>
<organism evidence="1">
    <name type="scientific">marine sediment metagenome</name>
    <dbReference type="NCBI Taxonomy" id="412755"/>
    <lineage>
        <taxon>unclassified sequences</taxon>
        <taxon>metagenomes</taxon>
        <taxon>ecological metagenomes</taxon>
    </lineage>
</organism>
<proteinExistence type="predicted"/>
<comment type="caution">
    <text evidence="1">The sequence shown here is derived from an EMBL/GenBank/DDBJ whole genome shotgun (WGS) entry which is preliminary data.</text>
</comment>
<dbReference type="EMBL" id="BARS01009974">
    <property type="protein sequence ID" value="GAF82184.1"/>
    <property type="molecule type" value="Genomic_DNA"/>
</dbReference>
<reference evidence="1" key="1">
    <citation type="journal article" date="2014" name="Front. Microbiol.">
        <title>High frequency of phylogenetically diverse reductive dehalogenase-homologous genes in deep subseafloor sedimentary metagenomes.</title>
        <authorList>
            <person name="Kawai M."/>
            <person name="Futagami T."/>
            <person name="Toyoda A."/>
            <person name="Takaki Y."/>
            <person name="Nishi S."/>
            <person name="Hori S."/>
            <person name="Arai W."/>
            <person name="Tsubouchi T."/>
            <person name="Morono Y."/>
            <person name="Uchiyama I."/>
            <person name="Ito T."/>
            <person name="Fujiyama A."/>
            <person name="Inagaki F."/>
            <person name="Takami H."/>
        </authorList>
    </citation>
    <scope>NUCLEOTIDE SEQUENCE</scope>
    <source>
        <strain evidence="1">Expedition CK06-06</strain>
    </source>
</reference>